<keyword evidence="3" id="KW-1003">Cell membrane</keyword>
<comment type="subcellular location">
    <subcellularLocation>
        <location evidence="1">Cell membrane</location>
        <topology evidence="1">Single-pass type I membrane protein</topology>
    </subcellularLocation>
</comment>
<name>A0A8J8MPZ1_9FIRM</name>
<evidence type="ECO:0000313" key="18">
    <source>
        <dbReference type="Proteomes" id="UP000683246"/>
    </source>
</evidence>
<proteinExistence type="predicted"/>
<dbReference type="Pfam" id="PF12810">
    <property type="entry name" value="ALK_LTK_GRD"/>
    <property type="match status" value="1"/>
</dbReference>
<evidence type="ECO:0000256" key="1">
    <source>
        <dbReference type="ARBA" id="ARBA00004251"/>
    </source>
</evidence>
<keyword evidence="4" id="KW-0808">Transferase</keyword>
<keyword evidence="11" id="KW-0472">Membrane</keyword>
<keyword evidence="15" id="KW-0325">Glycoprotein</keyword>
<evidence type="ECO:0000313" key="17">
    <source>
        <dbReference type="EMBL" id="QUI25850.1"/>
    </source>
</evidence>
<evidence type="ECO:0000259" key="16">
    <source>
        <dbReference type="Pfam" id="PF12810"/>
    </source>
</evidence>
<dbReference type="Gene3D" id="2.60.120.260">
    <property type="entry name" value="Galactose-binding domain-like"/>
    <property type="match status" value="1"/>
</dbReference>
<dbReference type="Proteomes" id="UP000683246">
    <property type="component" value="Chromosome"/>
</dbReference>
<dbReference type="InterPro" id="IPR055163">
    <property type="entry name" value="ALK/LTK-like_GRD"/>
</dbReference>
<evidence type="ECO:0000256" key="10">
    <source>
        <dbReference type="ARBA" id="ARBA00022989"/>
    </source>
</evidence>
<dbReference type="GO" id="GO:0005524">
    <property type="term" value="F:ATP binding"/>
    <property type="evidence" value="ECO:0007669"/>
    <property type="project" value="UniProtKB-KW"/>
</dbReference>
<keyword evidence="9" id="KW-0067">ATP-binding</keyword>
<keyword evidence="13" id="KW-1015">Disulfide bond</keyword>
<keyword evidence="8" id="KW-0418">Kinase</keyword>
<evidence type="ECO:0000256" key="13">
    <source>
        <dbReference type="ARBA" id="ARBA00023157"/>
    </source>
</evidence>
<keyword evidence="10" id="KW-1133">Transmembrane helix</keyword>
<gene>
    <name evidence="17" type="ORF">HZI73_23655</name>
</gene>
<accession>A0A8J8MPZ1</accession>
<evidence type="ECO:0000256" key="5">
    <source>
        <dbReference type="ARBA" id="ARBA00022692"/>
    </source>
</evidence>
<evidence type="ECO:0000256" key="6">
    <source>
        <dbReference type="ARBA" id="ARBA00022729"/>
    </source>
</evidence>
<evidence type="ECO:0000256" key="9">
    <source>
        <dbReference type="ARBA" id="ARBA00022840"/>
    </source>
</evidence>
<keyword evidence="14" id="KW-0675">Receptor</keyword>
<evidence type="ECO:0000256" key="2">
    <source>
        <dbReference type="ARBA" id="ARBA00011902"/>
    </source>
</evidence>
<evidence type="ECO:0000256" key="8">
    <source>
        <dbReference type="ARBA" id="ARBA00022777"/>
    </source>
</evidence>
<reference evidence="17" key="1">
    <citation type="submission" date="2020-07" db="EMBL/GenBank/DDBJ databases">
        <title>Vallitalea pronyensis genome.</title>
        <authorList>
            <person name="Postec A."/>
        </authorList>
    </citation>
    <scope>NUCLEOTIDE SEQUENCE</scope>
    <source>
        <strain evidence="17">FatNI3</strain>
    </source>
</reference>
<keyword evidence="12" id="KW-0829">Tyrosine-protein kinase</keyword>
<dbReference type="GO" id="GO:0005886">
    <property type="term" value="C:plasma membrane"/>
    <property type="evidence" value="ECO:0007669"/>
    <property type="project" value="UniProtKB-SubCell"/>
</dbReference>
<evidence type="ECO:0000256" key="3">
    <source>
        <dbReference type="ARBA" id="ARBA00022475"/>
    </source>
</evidence>
<sequence length="1036" mass="113000">MVVSLDSSLDQRSAGSLVGGNLQSDTKEYVTELKNVHPHQNFLFNGNAEQLCNSGHILNWKGEVDNPTDVAFLRRTSSDWKISGSGSFEIRVPAKSNRIAKYVCTTVGEAGTHYHFSGKIGAHRTEGYFTIEALNANGKAIKTWQTPKHKSSQVIEQSLCFTAPNDTVQLRVSIVNGLSHNTTTVAEHIFADDLVLTKEHGDTSPWVPIKYSAYEEITQNNPGYVEPHTISNPEYVPAVNEPGTTQNFSYTGNRQTFTAPYTGEYTLEAWGAAGGNYSKANGGYGTYVKTTKTLNKGDTMYVYVGGQGKPGNSKSGGWNGGGTSGGCTCGSSSGGGATDFRTTTSTNSRFLVAGGGGGAGTSGNHGRSSIYATMSSYVGQTGATSDGGGGGGGYRGGYNGGTDMGAYAGSSFVNNTEITHNVSNSTYVVTTGSNSGHGRARVTLPPKYSPEVGEPTILVNNAYYVPAVVKKTGSSIVVITPAQGEPYIPDLAPTIRTVIQSDKTISEPPDDWYETKVITIPANPTVTVPGGGNFSAGNFLLLDYPFQVYFPNEGDFYGTGAYGLSKTSNHTGKGFTNNMSTTEWTAEKFAKFGFAVIHKGVLYPANTEISLTPIDENYYDFYLPLGNKEALSAFTEFYAVANNAPSVDNRTAYNNKKRHSHKNARHSALREYNIDIIGRIGNLVMEDTGDYRFSNFFKQPLYNEWYIPSVVHKVALDQQRAYLGPLKDIRNHTVSTHTHYLNTYGSLDFLNRAPVNLPLSPSINNIPALQRQPLRYGYPIFMDIQTTGNYYSKMQIIPYYYHLNLKTGTLTPVDVYIKEDKEYKPINLFGAAVTGWDPNSVYNFHATLDWESEADRRNYDSEEQTITEYVQSKTYNVDEAGNVAPLRIPIGQYHTYGNAQIMHPSERNRTFIGTSCTYGYDKNPDDALDEYNYNQQAQRWHFTFKLPSSAIFTPHGQPMTKANVESVMNNTSVIVAAADIKAVGDTYVLQYEHPTGNGSVTIAGTTHSLASIPYSVYAIYSAKKSAANDLSISGTH</sequence>
<dbReference type="KEGG" id="vpy:HZI73_23655"/>
<keyword evidence="18" id="KW-1185">Reference proteome</keyword>
<evidence type="ECO:0000256" key="4">
    <source>
        <dbReference type="ARBA" id="ARBA00022679"/>
    </source>
</evidence>
<keyword evidence="7" id="KW-0547">Nucleotide-binding</keyword>
<evidence type="ECO:0000256" key="7">
    <source>
        <dbReference type="ARBA" id="ARBA00022741"/>
    </source>
</evidence>
<feature type="domain" description="ALK/LTK-like glycine-rich" evidence="16">
    <location>
        <begin position="262"/>
        <end position="444"/>
    </location>
</feature>
<dbReference type="EC" id="2.7.10.1" evidence="2"/>
<keyword evidence="6" id="KW-0732">Signal</keyword>
<dbReference type="GO" id="GO:0004714">
    <property type="term" value="F:transmembrane receptor protein tyrosine kinase activity"/>
    <property type="evidence" value="ECO:0007669"/>
    <property type="project" value="UniProtKB-EC"/>
</dbReference>
<evidence type="ECO:0000256" key="12">
    <source>
        <dbReference type="ARBA" id="ARBA00023137"/>
    </source>
</evidence>
<evidence type="ECO:0000256" key="14">
    <source>
        <dbReference type="ARBA" id="ARBA00023170"/>
    </source>
</evidence>
<evidence type="ECO:0000256" key="15">
    <source>
        <dbReference type="ARBA" id="ARBA00023180"/>
    </source>
</evidence>
<dbReference type="EMBL" id="CP058649">
    <property type="protein sequence ID" value="QUI25850.1"/>
    <property type="molecule type" value="Genomic_DNA"/>
</dbReference>
<organism evidence="17 18">
    <name type="scientific">Vallitalea pronyensis</name>
    <dbReference type="NCBI Taxonomy" id="1348613"/>
    <lineage>
        <taxon>Bacteria</taxon>
        <taxon>Bacillati</taxon>
        <taxon>Bacillota</taxon>
        <taxon>Clostridia</taxon>
        <taxon>Lachnospirales</taxon>
        <taxon>Vallitaleaceae</taxon>
        <taxon>Vallitalea</taxon>
    </lineage>
</organism>
<keyword evidence="5" id="KW-0812">Transmembrane</keyword>
<evidence type="ECO:0000256" key="11">
    <source>
        <dbReference type="ARBA" id="ARBA00023136"/>
    </source>
</evidence>
<protein>
    <recommendedName>
        <fullName evidence="2">receptor protein-tyrosine kinase</fullName>
        <ecNumber evidence="2">2.7.10.1</ecNumber>
    </recommendedName>
</protein>
<dbReference type="AlphaFoldDB" id="A0A8J8MPZ1"/>